<evidence type="ECO:0008006" key="4">
    <source>
        <dbReference type="Google" id="ProtNLM"/>
    </source>
</evidence>
<dbReference type="VEuPathDB" id="FungiDB:PSTT_14261"/>
<sequence>MPGKKTVDVDIEVVQPKNANTSKTQPNSGTGPEKAQRSWVWVHFKVHNDKRVQCQVATKKTGGDTCLTLLKIDDTGSTKSMIEHLQRIHGLVQPKNEEIP</sequence>
<name>A0A2S4UMX3_9BASI</name>
<gene>
    <name evidence="2" type="ORF">PSTT_14261</name>
</gene>
<keyword evidence="3" id="KW-1185">Reference proteome</keyword>
<organism evidence="2 3">
    <name type="scientific">Puccinia striiformis</name>
    <dbReference type="NCBI Taxonomy" id="27350"/>
    <lineage>
        <taxon>Eukaryota</taxon>
        <taxon>Fungi</taxon>
        <taxon>Dikarya</taxon>
        <taxon>Basidiomycota</taxon>
        <taxon>Pucciniomycotina</taxon>
        <taxon>Pucciniomycetes</taxon>
        <taxon>Pucciniales</taxon>
        <taxon>Pucciniaceae</taxon>
        <taxon>Puccinia</taxon>
    </lineage>
</organism>
<reference evidence="2" key="1">
    <citation type="submission" date="2017-12" db="EMBL/GenBank/DDBJ databases">
        <title>Gene loss provides genomic basis for host adaptation in cereal stripe rust fungi.</title>
        <authorList>
            <person name="Xia C."/>
        </authorList>
    </citation>
    <scope>NUCLEOTIDE SEQUENCE [LARGE SCALE GENOMIC DNA]</scope>
    <source>
        <strain evidence="2">93-210</strain>
    </source>
</reference>
<comment type="caution">
    <text evidence="2">The sequence shown here is derived from an EMBL/GenBank/DDBJ whole genome shotgun (WGS) entry which is preliminary data.</text>
</comment>
<feature type="compositionally biased region" description="Polar residues" evidence="1">
    <location>
        <begin position="17"/>
        <end position="30"/>
    </location>
</feature>
<dbReference type="Proteomes" id="UP000239156">
    <property type="component" value="Unassembled WGS sequence"/>
</dbReference>
<evidence type="ECO:0000313" key="3">
    <source>
        <dbReference type="Proteomes" id="UP000239156"/>
    </source>
</evidence>
<protein>
    <recommendedName>
        <fullName evidence="4">BED-type domain-containing protein</fullName>
    </recommendedName>
</protein>
<evidence type="ECO:0000256" key="1">
    <source>
        <dbReference type="SAM" id="MobiDB-lite"/>
    </source>
</evidence>
<accession>A0A2S4UMX3</accession>
<feature type="region of interest" description="Disordered" evidence="1">
    <location>
        <begin position="1"/>
        <end position="36"/>
    </location>
</feature>
<proteinExistence type="predicted"/>
<dbReference type="AlphaFoldDB" id="A0A2S4UMX3"/>
<dbReference type="EMBL" id="PKSL01000220">
    <property type="protein sequence ID" value="POV98665.1"/>
    <property type="molecule type" value="Genomic_DNA"/>
</dbReference>
<evidence type="ECO:0000313" key="2">
    <source>
        <dbReference type="EMBL" id="POV98665.1"/>
    </source>
</evidence>